<feature type="region of interest" description="Disordered" evidence="1">
    <location>
        <begin position="1"/>
        <end position="88"/>
    </location>
</feature>
<name>A0A9X3ENY4_9BACT</name>
<feature type="compositionally biased region" description="Low complexity" evidence="1">
    <location>
        <begin position="42"/>
        <end position="55"/>
    </location>
</feature>
<evidence type="ECO:0000256" key="1">
    <source>
        <dbReference type="SAM" id="MobiDB-lite"/>
    </source>
</evidence>
<dbReference type="RefSeq" id="WP_267769071.1">
    <property type="nucleotide sequence ID" value="NZ_JAPNKE010000002.1"/>
</dbReference>
<keyword evidence="3" id="KW-1185">Reference proteome</keyword>
<feature type="compositionally biased region" description="Polar residues" evidence="1">
    <location>
        <begin position="58"/>
        <end position="72"/>
    </location>
</feature>
<dbReference type="Proteomes" id="UP001150924">
    <property type="component" value="Unassembled WGS sequence"/>
</dbReference>
<sequence length="88" mass="9508">MSPATCPGEPVRERSSSDHASPPAIRRSSEKPTPSRLTVTWAPRSSRPSRPAARPGLSSRTSPIASITSPARSPTRWYTEPGTTSPRR</sequence>
<evidence type="ECO:0000313" key="3">
    <source>
        <dbReference type="Proteomes" id="UP001150924"/>
    </source>
</evidence>
<dbReference type="EMBL" id="JAPNKE010000002">
    <property type="protein sequence ID" value="MCY1006729.1"/>
    <property type="molecule type" value="Genomic_DNA"/>
</dbReference>
<organism evidence="2 3">
    <name type="scientific">Nannocystis pusilla</name>
    <dbReference type="NCBI Taxonomy" id="889268"/>
    <lineage>
        <taxon>Bacteria</taxon>
        <taxon>Pseudomonadati</taxon>
        <taxon>Myxococcota</taxon>
        <taxon>Polyangia</taxon>
        <taxon>Nannocystales</taxon>
        <taxon>Nannocystaceae</taxon>
        <taxon>Nannocystis</taxon>
    </lineage>
</organism>
<accession>A0A9X3ENY4</accession>
<dbReference type="AlphaFoldDB" id="A0A9X3ENY4"/>
<gene>
    <name evidence="2" type="ORF">OV079_14445</name>
</gene>
<proteinExistence type="predicted"/>
<comment type="caution">
    <text evidence="2">The sequence shown here is derived from an EMBL/GenBank/DDBJ whole genome shotgun (WGS) entry which is preliminary data.</text>
</comment>
<protein>
    <submittedName>
        <fullName evidence="2">Uncharacterized protein</fullName>
    </submittedName>
</protein>
<reference evidence="2" key="1">
    <citation type="submission" date="2022-11" db="EMBL/GenBank/DDBJ databases">
        <title>Minimal conservation of predation-associated metabolite biosynthetic gene clusters underscores biosynthetic potential of Myxococcota including descriptions for ten novel species: Archangium lansinium sp. nov., Myxococcus landrumus sp. nov., Nannocystis bai.</title>
        <authorList>
            <person name="Ahearne A."/>
            <person name="Stevens C."/>
            <person name="Phillips K."/>
        </authorList>
    </citation>
    <scope>NUCLEOTIDE SEQUENCE</scope>
    <source>
        <strain evidence="2">Na p29</strain>
    </source>
</reference>
<evidence type="ECO:0000313" key="2">
    <source>
        <dbReference type="EMBL" id="MCY1006729.1"/>
    </source>
</evidence>